<feature type="compositionally biased region" description="Low complexity" evidence="1">
    <location>
        <begin position="34"/>
        <end position="52"/>
    </location>
</feature>
<dbReference type="Proteomes" id="UP000824074">
    <property type="component" value="Unassembled WGS sequence"/>
</dbReference>
<comment type="caution">
    <text evidence="2">The sequence shown here is derived from an EMBL/GenBank/DDBJ whole genome shotgun (WGS) entry which is preliminary data.</text>
</comment>
<feature type="region of interest" description="Disordered" evidence="1">
    <location>
        <begin position="34"/>
        <end position="54"/>
    </location>
</feature>
<reference evidence="2" key="2">
    <citation type="journal article" date="2021" name="PeerJ">
        <title>Extensive microbial diversity within the chicken gut microbiome revealed by metagenomics and culture.</title>
        <authorList>
            <person name="Gilroy R."/>
            <person name="Ravi A."/>
            <person name="Getino M."/>
            <person name="Pursley I."/>
            <person name="Horton D.L."/>
            <person name="Alikhan N.F."/>
            <person name="Baker D."/>
            <person name="Gharbi K."/>
            <person name="Hall N."/>
            <person name="Watson M."/>
            <person name="Adriaenssens E.M."/>
            <person name="Foster-Nyarko E."/>
            <person name="Jarju S."/>
            <person name="Secka A."/>
            <person name="Antonio M."/>
            <person name="Oren A."/>
            <person name="Chaudhuri R.R."/>
            <person name="La Ragione R."/>
            <person name="Hildebrand F."/>
            <person name="Pallen M.J."/>
        </authorList>
    </citation>
    <scope>NUCLEOTIDE SEQUENCE</scope>
    <source>
        <strain evidence="2">CHK193-30670</strain>
    </source>
</reference>
<organism evidence="2 3">
    <name type="scientific">Candidatus Aphodocola excrementigallinarum</name>
    <dbReference type="NCBI Taxonomy" id="2840670"/>
    <lineage>
        <taxon>Bacteria</taxon>
        <taxon>Bacillati</taxon>
        <taxon>Bacillota</taxon>
        <taxon>Bacilli</taxon>
        <taxon>Candidatus Aphodocola</taxon>
    </lineage>
</organism>
<dbReference type="InterPro" id="IPR047676">
    <property type="entry name" value="FxLYD_dom"/>
</dbReference>
<reference evidence="2" key="1">
    <citation type="submission" date="2020-10" db="EMBL/GenBank/DDBJ databases">
        <authorList>
            <person name="Gilroy R."/>
        </authorList>
    </citation>
    <scope>NUCLEOTIDE SEQUENCE</scope>
    <source>
        <strain evidence="2">CHK193-30670</strain>
    </source>
</reference>
<gene>
    <name evidence="2" type="ORF">IAB68_01400</name>
</gene>
<evidence type="ECO:0000256" key="1">
    <source>
        <dbReference type="SAM" id="MobiDB-lite"/>
    </source>
</evidence>
<proteinExistence type="predicted"/>
<dbReference type="NCBIfam" id="NF038353">
    <property type="entry name" value="FxLYD_dom"/>
    <property type="match status" value="1"/>
</dbReference>
<sequence>MEEKSAKKKGFPKWAKILIIVFVVIIIIGLASGNEDSSSNNSSNNNGTTNKNKTQEKFTLLEVTSAAPDDYNFAYYIEGSIKNNMDKDYDYVQVEFTTYDADGNTLGTCLDNNSGLEANGTWKFKAMCTDNVEQIASYKLKEIMGW</sequence>
<name>A0A9D1IQ89_9FIRM</name>
<protein>
    <recommendedName>
        <fullName evidence="4">DUF3426 domain-containing protein</fullName>
    </recommendedName>
</protein>
<dbReference type="AlphaFoldDB" id="A0A9D1IQ89"/>
<evidence type="ECO:0008006" key="4">
    <source>
        <dbReference type="Google" id="ProtNLM"/>
    </source>
</evidence>
<dbReference type="EMBL" id="DVMT01000015">
    <property type="protein sequence ID" value="HIU39944.1"/>
    <property type="molecule type" value="Genomic_DNA"/>
</dbReference>
<evidence type="ECO:0000313" key="2">
    <source>
        <dbReference type="EMBL" id="HIU39944.1"/>
    </source>
</evidence>
<accession>A0A9D1IQ89</accession>
<evidence type="ECO:0000313" key="3">
    <source>
        <dbReference type="Proteomes" id="UP000824074"/>
    </source>
</evidence>